<evidence type="ECO:0000256" key="9">
    <source>
        <dbReference type="PROSITE-ProRule" id="PRU00042"/>
    </source>
</evidence>
<accession>A0AAN8K5P1</accession>
<feature type="region of interest" description="Disordered" evidence="10">
    <location>
        <begin position="242"/>
        <end position="268"/>
    </location>
</feature>
<dbReference type="FunFam" id="3.30.160.60:FF:000100">
    <property type="entry name" value="Zinc finger 45-like"/>
    <property type="match status" value="1"/>
</dbReference>
<dbReference type="GO" id="GO:0000978">
    <property type="term" value="F:RNA polymerase II cis-regulatory region sequence-specific DNA binding"/>
    <property type="evidence" value="ECO:0007669"/>
    <property type="project" value="TreeGrafter"/>
</dbReference>
<keyword evidence="2" id="KW-0479">Metal-binding</keyword>
<feature type="domain" description="C2H2-type" evidence="11">
    <location>
        <begin position="829"/>
        <end position="851"/>
    </location>
</feature>
<feature type="compositionally biased region" description="Polar residues" evidence="10">
    <location>
        <begin position="467"/>
        <end position="485"/>
    </location>
</feature>
<evidence type="ECO:0000259" key="11">
    <source>
        <dbReference type="PROSITE" id="PS50157"/>
    </source>
</evidence>
<keyword evidence="6" id="KW-0805">Transcription regulation</keyword>
<comment type="subcellular location">
    <subcellularLocation>
        <location evidence="1">Nucleus</location>
    </subcellularLocation>
</comment>
<organism evidence="12 13">
    <name type="scientific">Patella caerulea</name>
    <name type="common">Rayed Mediterranean limpet</name>
    <dbReference type="NCBI Taxonomy" id="87958"/>
    <lineage>
        <taxon>Eukaryota</taxon>
        <taxon>Metazoa</taxon>
        <taxon>Spiralia</taxon>
        <taxon>Lophotrochozoa</taxon>
        <taxon>Mollusca</taxon>
        <taxon>Gastropoda</taxon>
        <taxon>Patellogastropoda</taxon>
        <taxon>Patelloidea</taxon>
        <taxon>Patellidae</taxon>
        <taxon>Patella</taxon>
    </lineage>
</organism>
<feature type="region of interest" description="Disordered" evidence="10">
    <location>
        <begin position="496"/>
        <end position="515"/>
    </location>
</feature>
<keyword evidence="5" id="KW-0862">Zinc</keyword>
<dbReference type="FunFam" id="3.30.160.60:FF:001498">
    <property type="entry name" value="Zinc finger protein 404"/>
    <property type="match status" value="1"/>
</dbReference>
<feature type="compositionally biased region" description="Basic and acidic residues" evidence="10">
    <location>
        <begin position="305"/>
        <end position="316"/>
    </location>
</feature>
<evidence type="ECO:0000256" key="1">
    <source>
        <dbReference type="ARBA" id="ARBA00004123"/>
    </source>
</evidence>
<dbReference type="PANTHER" id="PTHR24399">
    <property type="entry name" value="ZINC FINGER AND BTB DOMAIN-CONTAINING"/>
    <property type="match status" value="1"/>
</dbReference>
<evidence type="ECO:0000256" key="10">
    <source>
        <dbReference type="SAM" id="MobiDB-lite"/>
    </source>
</evidence>
<protein>
    <recommendedName>
        <fullName evidence="11">C2H2-type domain-containing protein</fullName>
    </recommendedName>
</protein>
<sequence length="1156" mass="130999">MSCSLSDINQRETTHAFFRIVIILPVANKIWRERKEKFVVACHCDSYSSKSVILRIHSSVMEGKVPNTLHPKPSCKMVSILPKDIRKINLMERVPTQTISVQTIVDEVTHNDSPDITSLPSTPIKSTTVKKPNEIQKTIYEAFFKVIGYRKVTVQTISSDGKVVKSNVEEVEGDSQIINISKQEKINESISKFLVKKPDQYILKDDFLGKTNFSTTMTIKCPTFLQGGKERVVQPIETVTQNPQVNPNMKNNLGPVPVIKKQTPKSGGENLKVLQADIHFQMKRKIDFDENPIKNENNSDDEHDNFETEAEHHETTTDNENVAATQKVANKSPKSSLRRSTRNTVELPKNDVAKSPLHSATENQEKVSKTVSDKSPSKMPTKKVAPVNKGEKAIQKDLEKPNNASKSTPDKGRKRPTNNSDEKTTEIKDSGKPNVSRSSPNKGIKKPIKTSDEQTTEIKDLEKPKNMNRSTSNKGIKRPINTSEEQTTEIKDLEKPNANMSTPIKGIKRPTNTCENQTIDIPTKRESKRQRKPTWKWKEMTAKQEITEDDDNSFKQQKDMKMPLKTPTKTVRQTTTSPKVTGITDTTQVDERIPVPLTPKVIIKQDPDGIIQAITSVSSDVPARNKENSTESLLARAILSLSEGTDSKETCPVEPVPANIVKTEATKTLTDSLNPNEDTIEKESITITPLPPSDTLDSKKGILPDNNVDNENDFSIFDDDEYEKRFGSKFKSIIRLHTCKFCPKKYQTRTGLLRHLQKHRKKSDVKDVCKVCKKEFDSKYLYEMHLTTHEHEIEDGRHKCQLCQKAYSTRSGLLKHHRTDKFCKLDCKFKCEYCHSSFSNEVSLEIHRRKHLLAPRERAHSCKKCEKTFETVGGLNKHLRNKACETTLTCEYCGKVFNNKNLYTKHLKVHTRIPAEGGVCEDCGKTFATSIALKSHRNSHLNIRNYTCQDCGKSFGQKGTLVSHRRIHTGERPYLCVTCGATFRYSCHLTQHTRSHTGEKPYGCPECERFFSCKQSLKKHIISHANRRKKSLNKLEHMNIEVKQEYIDITNVVNPTTEEIVFLNAITGEEEGTTTQYIYTTEDGEEIQGYLADSTDTVVTSDSHIQYHDSQNVVYQTIEGENVTIVDEMETSDLNILAETAENYESPSVTYVIVKK</sequence>
<feature type="compositionally biased region" description="Basic and acidic residues" evidence="10">
    <location>
        <begin position="363"/>
        <end position="376"/>
    </location>
</feature>
<dbReference type="GO" id="GO:0005654">
    <property type="term" value="C:nucleoplasm"/>
    <property type="evidence" value="ECO:0007669"/>
    <property type="project" value="TreeGrafter"/>
</dbReference>
<evidence type="ECO:0000256" key="2">
    <source>
        <dbReference type="ARBA" id="ARBA00022723"/>
    </source>
</evidence>
<name>A0AAN8K5P1_PATCE</name>
<evidence type="ECO:0000313" key="13">
    <source>
        <dbReference type="Proteomes" id="UP001347796"/>
    </source>
</evidence>
<feature type="compositionally biased region" description="Polar residues" evidence="10">
    <location>
        <begin position="318"/>
        <end position="335"/>
    </location>
</feature>
<gene>
    <name evidence="12" type="ORF">SNE40_004451</name>
</gene>
<evidence type="ECO:0000256" key="8">
    <source>
        <dbReference type="ARBA" id="ARBA00023242"/>
    </source>
</evidence>
<dbReference type="Proteomes" id="UP001347796">
    <property type="component" value="Unassembled WGS sequence"/>
</dbReference>
<dbReference type="GO" id="GO:0001227">
    <property type="term" value="F:DNA-binding transcription repressor activity, RNA polymerase II-specific"/>
    <property type="evidence" value="ECO:0007669"/>
    <property type="project" value="TreeGrafter"/>
</dbReference>
<dbReference type="EMBL" id="JAZGQO010000003">
    <property type="protein sequence ID" value="KAK6188224.1"/>
    <property type="molecule type" value="Genomic_DNA"/>
</dbReference>
<dbReference type="SMART" id="SM00355">
    <property type="entry name" value="ZnF_C2H2"/>
    <property type="match status" value="10"/>
</dbReference>
<feature type="domain" description="C2H2-type" evidence="11">
    <location>
        <begin position="1002"/>
        <end position="1029"/>
    </location>
</feature>
<feature type="compositionally biased region" description="Basic and acidic residues" evidence="10">
    <location>
        <begin position="389"/>
        <end position="400"/>
    </location>
</feature>
<dbReference type="InterPro" id="IPR036236">
    <property type="entry name" value="Znf_C2H2_sf"/>
</dbReference>
<reference evidence="12 13" key="1">
    <citation type="submission" date="2024-01" db="EMBL/GenBank/DDBJ databases">
        <title>The genome of the rayed Mediterranean limpet Patella caerulea (Linnaeus, 1758).</title>
        <authorList>
            <person name="Anh-Thu Weber A."/>
            <person name="Halstead-Nussloch G."/>
        </authorList>
    </citation>
    <scope>NUCLEOTIDE SEQUENCE [LARGE SCALE GENOMIC DNA]</scope>
    <source>
        <strain evidence="12">AATW-2023a</strain>
        <tissue evidence="12">Whole specimen</tissue>
    </source>
</reference>
<dbReference type="FunFam" id="3.30.160.60:FF:000506">
    <property type="entry name" value="Zinc finger protein 23"/>
    <property type="match status" value="1"/>
</dbReference>
<evidence type="ECO:0000256" key="4">
    <source>
        <dbReference type="ARBA" id="ARBA00022771"/>
    </source>
</evidence>
<dbReference type="PROSITE" id="PS50157">
    <property type="entry name" value="ZINC_FINGER_C2H2_2"/>
    <property type="match status" value="9"/>
</dbReference>
<dbReference type="AlphaFoldDB" id="A0AAN8K5P1"/>
<evidence type="ECO:0000313" key="12">
    <source>
        <dbReference type="EMBL" id="KAK6188224.1"/>
    </source>
</evidence>
<dbReference type="SUPFAM" id="SSF57667">
    <property type="entry name" value="beta-beta-alpha zinc fingers"/>
    <property type="match status" value="5"/>
</dbReference>
<dbReference type="PROSITE" id="PS00028">
    <property type="entry name" value="ZINC_FINGER_C2H2_1"/>
    <property type="match status" value="7"/>
</dbReference>
<keyword evidence="4 9" id="KW-0863">Zinc-finger</keyword>
<dbReference type="InterPro" id="IPR013087">
    <property type="entry name" value="Znf_C2H2_type"/>
</dbReference>
<keyword evidence="8" id="KW-0539">Nucleus</keyword>
<keyword evidence="3" id="KW-0677">Repeat</keyword>
<feature type="region of interest" description="Disordered" evidence="10">
    <location>
        <begin position="287"/>
        <end position="488"/>
    </location>
</feature>
<feature type="compositionally biased region" description="Polar residues" evidence="10">
    <location>
        <begin position="242"/>
        <end position="251"/>
    </location>
</feature>
<comment type="caution">
    <text evidence="12">The sequence shown here is derived from an EMBL/GenBank/DDBJ whole genome shotgun (WGS) entry which is preliminary data.</text>
</comment>
<dbReference type="Pfam" id="PF00096">
    <property type="entry name" value="zf-C2H2"/>
    <property type="match status" value="4"/>
</dbReference>
<dbReference type="Gene3D" id="3.30.160.60">
    <property type="entry name" value="Classic Zinc Finger"/>
    <property type="match status" value="6"/>
</dbReference>
<feature type="domain" description="C2H2-type" evidence="11">
    <location>
        <begin position="974"/>
        <end position="1001"/>
    </location>
</feature>
<dbReference type="PANTHER" id="PTHR24399:SF54">
    <property type="entry name" value="GASTRULA ZINC FINGER PROTEIN XLCGF26.1-LIKE-RELATED"/>
    <property type="match status" value="1"/>
</dbReference>
<evidence type="ECO:0000256" key="5">
    <source>
        <dbReference type="ARBA" id="ARBA00022833"/>
    </source>
</evidence>
<feature type="compositionally biased region" description="Basic and acidic residues" evidence="10">
    <location>
        <begin position="420"/>
        <end position="431"/>
    </location>
</feature>
<evidence type="ECO:0000256" key="3">
    <source>
        <dbReference type="ARBA" id="ARBA00022737"/>
    </source>
</evidence>
<dbReference type="GO" id="GO:0008270">
    <property type="term" value="F:zinc ion binding"/>
    <property type="evidence" value="ECO:0007669"/>
    <property type="project" value="UniProtKB-KW"/>
</dbReference>
<feature type="domain" description="C2H2-type" evidence="11">
    <location>
        <begin position="946"/>
        <end position="973"/>
    </location>
</feature>
<feature type="compositionally biased region" description="Basic and acidic residues" evidence="10">
    <location>
        <begin position="449"/>
        <end position="465"/>
    </location>
</feature>
<feature type="domain" description="C2H2-type" evidence="11">
    <location>
        <begin position="888"/>
        <end position="911"/>
    </location>
</feature>
<evidence type="ECO:0000256" key="6">
    <source>
        <dbReference type="ARBA" id="ARBA00023015"/>
    </source>
</evidence>
<feature type="domain" description="C2H2-type" evidence="11">
    <location>
        <begin position="860"/>
        <end position="887"/>
    </location>
</feature>
<keyword evidence="13" id="KW-1185">Reference proteome</keyword>
<keyword evidence="7" id="KW-0804">Transcription</keyword>
<feature type="domain" description="C2H2-type" evidence="11">
    <location>
        <begin position="737"/>
        <end position="764"/>
    </location>
</feature>
<proteinExistence type="predicted"/>
<evidence type="ECO:0000256" key="7">
    <source>
        <dbReference type="ARBA" id="ARBA00023163"/>
    </source>
</evidence>
<feature type="domain" description="C2H2-type" evidence="11">
    <location>
        <begin position="918"/>
        <end position="945"/>
    </location>
</feature>
<feature type="domain" description="C2H2-type" evidence="11">
    <location>
        <begin position="798"/>
        <end position="819"/>
    </location>
</feature>